<protein>
    <recommendedName>
        <fullName evidence="3">DNA-binding protein</fullName>
    </recommendedName>
</protein>
<dbReference type="GeneID" id="47721917"/>
<dbReference type="AlphaFoldDB" id="A0A2H1E630"/>
<dbReference type="EMBL" id="LT634361">
    <property type="protein sequence ID" value="SFZ80223.1"/>
    <property type="molecule type" value="Genomic_DNA"/>
</dbReference>
<organism evidence="1 2">
    <name type="scientific">Tenacibaculum maritimum NCIMB 2154</name>
    <dbReference type="NCBI Taxonomy" id="1349785"/>
    <lineage>
        <taxon>Bacteria</taxon>
        <taxon>Pseudomonadati</taxon>
        <taxon>Bacteroidota</taxon>
        <taxon>Flavobacteriia</taxon>
        <taxon>Flavobacteriales</taxon>
        <taxon>Flavobacteriaceae</taxon>
        <taxon>Tenacibaculum</taxon>
    </lineage>
</organism>
<evidence type="ECO:0000313" key="2">
    <source>
        <dbReference type="Proteomes" id="UP000231564"/>
    </source>
</evidence>
<reference evidence="1 2" key="1">
    <citation type="submission" date="2016-11" db="EMBL/GenBank/DDBJ databases">
        <authorList>
            <person name="Jaros S."/>
            <person name="Januszkiewicz K."/>
            <person name="Wedrychowicz H."/>
        </authorList>
    </citation>
    <scope>NUCLEOTIDE SEQUENCE [LARGE SCALE GENOMIC DNA]</scope>
    <source>
        <strain evidence="1">NCIMB 2154T</strain>
    </source>
</reference>
<keyword evidence="2" id="KW-1185">Reference proteome</keyword>
<dbReference type="InterPro" id="IPR003772">
    <property type="entry name" value="YceD"/>
</dbReference>
<gene>
    <name evidence="1" type="ORF">MARIT_0314</name>
</gene>
<proteinExistence type="predicted"/>
<dbReference type="STRING" id="1349785.GCA_000509405_02626"/>
<dbReference type="KEGG" id="tmar:MARIT_0314"/>
<dbReference type="Proteomes" id="UP000231564">
    <property type="component" value="Chromosome MARIT"/>
</dbReference>
<accession>A0A2H1E630</accession>
<dbReference type="RefSeq" id="WP_024740022.1">
    <property type="nucleotide sequence ID" value="NZ_BAUG01000003.1"/>
</dbReference>
<name>A0A2H1E630_9FLAO</name>
<evidence type="ECO:0000313" key="1">
    <source>
        <dbReference type="EMBL" id="SFZ80223.1"/>
    </source>
</evidence>
<evidence type="ECO:0008006" key="3">
    <source>
        <dbReference type="Google" id="ProtNLM"/>
    </source>
</evidence>
<sequence length="180" mass="20930">MKDLKQFNIPFVGLKEGSHLFEYQIGKKFFEAFQFDDFIDTNVKVVLNFLKKSTFFELNFEANGTVNVPCDITNESFDQEIKATLPLIVKFGAEFNDDNEEILILPHEAYQLNIAQYVYEMIVLAVPSKRVHPKVLDGTMDSEALKKLRELEIKEEKTVEEESTDPRWDKLKDLLTEKKT</sequence>
<dbReference type="OrthoDB" id="1524821at2"/>
<dbReference type="Pfam" id="PF02620">
    <property type="entry name" value="YceD"/>
    <property type="match status" value="1"/>
</dbReference>